<feature type="coiled-coil region" evidence="4">
    <location>
        <begin position="336"/>
        <end position="363"/>
    </location>
</feature>
<gene>
    <name evidence="8" type="ORF">CCUN_0720</name>
</gene>
<dbReference type="KEGG" id="ccun:CCUN_0720"/>
<dbReference type="CDD" id="cd06225">
    <property type="entry name" value="HAMP"/>
    <property type="match status" value="1"/>
</dbReference>
<protein>
    <submittedName>
        <fullName evidence="8">MCP-domain signal transduction protein (DUF3365 domain)</fullName>
    </submittedName>
</protein>
<proteinExistence type="inferred from homology"/>
<keyword evidence="5" id="KW-0472">Membrane</keyword>
<dbReference type="EMBL" id="CP020867">
    <property type="protein sequence ID" value="ARJ56338.1"/>
    <property type="molecule type" value="Genomic_DNA"/>
</dbReference>
<evidence type="ECO:0000256" key="3">
    <source>
        <dbReference type="PROSITE-ProRule" id="PRU00284"/>
    </source>
</evidence>
<dbReference type="SMART" id="SM00283">
    <property type="entry name" value="MA"/>
    <property type="match status" value="1"/>
</dbReference>
<dbReference type="InterPro" id="IPR003660">
    <property type="entry name" value="HAMP_dom"/>
</dbReference>
<evidence type="ECO:0000256" key="1">
    <source>
        <dbReference type="ARBA" id="ARBA00023224"/>
    </source>
</evidence>
<dbReference type="PANTHER" id="PTHR32089">
    <property type="entry name" value="METHYL-ACCEPTING CHEMOTAXIS PROTEIN MCPB"/>
    <property type="match status" value="1"/>
</dbReference>
<dbReference type="GO" id="GO:0016020">
    <property type="term" value="C:membrane"/>
    <property type="evidence" value="ECO:0007669"/>
    <property type="project" value="InterPro"/>
</dbReference>
<feature type="transmembrane region" description="Helical" evidence="5">
    <location>
        <begin position="6"/>
        <end position="30"/>
    </location>
</feature>
<sequence>MFKSIGFKVSAVVCGVLLVSFVIIQFIISIDFKNTADRMSRANLDMIGTSVFQTMRMAMNLGDREKIHGAIDDAKKIEGISDINIYPSKDTIELFEIKDAKISNDKLILEQFNKPEFKSFEEQVNGINHLRLIRPLIADESCIACHATEKIGNVIGVMDVYHSLESIEKDIAKTSRSYIIIFALALIFTLIVVLSVLKIVVGNPIVELLKRARELAKGSGNLKARISVKGRDEIANACSYINQFIEKTQNAVNSVTTSSKNVENQTGLLNTSAISLNEATKESHQKIDESFQLSADVSNELRELAALSGDASHANDKSYQLLDQMLDSLFSVAQKVSNVAENENELAKKVENMMNQANNIQKATEMISEIADKTNLLSLNAGIEAARAGTYGRGFSVIAEDVRNLAQSSEEFLASVVKIVKELLESINDVSKELKKNAENVNSLNTNTTSLVDGANEVKICNQEAKNLAIQCTQKIKNSQENIQNLLMCMEENVKVSEKNETISKVLLQIVDELKIVCHNLEGELSKFEI</sequence>
<keyword evidence="1 3" id="KW-0807">Transducer</keyword>
<name>A0A1W6BW66_9BACT</name>
<dbReference type="AlphaFoldDB" id="A0A1W6BW66"/>
<evidence type="ECO:0000313" key="8">
    <source>
        <dbReference type="EMBL" id="ARJ56338.1"/>
    </source>
</evidence>
<feature type="coiled-coil region" evidence="4">
    <location>
        <begin position="420"/>
        <end position="482"/>
    </location>
</feature>
<dbReference type="InterPro" id="IPR004089">
    <property type="entry name" value="MCPsignal_dom"/>
</dbReference>
<evidence type="ECO:0000256" key="4">
    <source>
        <dbReference type="SAM" id="Coils"/>
    </source>
</evidence>
<dbReference type="OrthoDB" id="9776024at2"/>
<dbReference type="Gene3D" id="6.10.340.10">
    <property type="match status" value="1"/>
</dbReference>
<accession>A0A1W6BW66</accession>
<keyword evidence="5" id="KW-0812">Transmembrane</keyword>
<dbReference type="Pfam" id="PF00672">
    <property type="entry name" value="HAMP"/>
    <property type="match status" value="1"/>
</dbReference>
<reference evidence="8 9" key="1">
    <citation type="submission" date="2017-04" db="EMBL/GenBank/DDBJ databases">
        <title>Complete genome sequence of the Campylobacter cuniculorum type strain LMG24588.</title>
        <authorList>
            <person name="Miller W.G."/>
            <person name="Yee E."/>
            <person name="Revez J."/>
            <person name="Bono J.L."/>
            <person name="Rossi M."/>
        </authorList>
    </citation>
    <scope>NUCLEOTIDE SEQUENCE [LARGE SCALE GENOMIC DNA]</scope>
    <source>
        <strain evidence="8 9">LMG 24588</strain>
    </source>
</reference>
<organism evidence="8 9">
    <name type="scientific">Campylobacter cuniculorum DSM 23162 = LMG 24588</name>
    <dbReference type="NCBI Taxonomy" id="1121267"/>
    <lineage>
        <taxon>Bacteria</taxon>
        <taxon>Pseudomonadati</taxon>
        <taxon>Campylobacterota</taxon>
        <taxon>Epsilonproteobacteria</taxon>
        <taxon>Campylobacterales</taxon>
        <taxon>Campylobacteraceae</taxon>
        <taxon>Campylobacter</taxon>
    </lineage>
</organism>
<keyword evidence="5" id="KW-1133">Transmembrane helix</keyword>
<evidence type="ECO:0000313" key="9">
    <source>
        <dbReference type="Proteomes" id="UP000192902"/>
    </source>
</evidence>
<dbReference type="PROSITE" id="PS50111">
    <property type="entry name" value="CHEMOTAXIS_TRANSDUC_2"/>
    <property type="match status" value="1"/>
</dbReference>
<dbReference type="SMART" id="SM00304">
    <property type="entry name" value="HAMP"/>
    <property type="match status" value="1"/>
</dbReference>
<feature type="domain" description="Methyl-accepting transducer" evidence="6">
    <location>
        <begin position="258"/>
        <end position="508"/>
    </location>
</feature>
<evidence type="ECO:0000259" key="7">
    <source>
        <dbReference type="PROSITE" id="PS50885"/>
    </source>
</evidence>
<dbReference type="eggNOG" id="COG0840">
    <property type="taxonomic scope" value="Bacteria"/>
</dbReference>
<evidence type="ECO:0000256" key="2">
    <source>
        <dbReference type="ARBA" id="ARBA00029447"/>
    </source>
</evidence>
<dbReference type="Proteomes" id="UP000192902">
    <property type="component" value="Chromosome"/>
</dbReference>
<dbReference type="GO" id="GO:0007165">
    <property type="term" value="P:signal transduction"/>
    <property type="evidence" value="ECO:0007669"/>
    <property type="project" value="UniProtKB-KW"/>
</dbReference>
<evidence type="ECO:0000259" key="6">
    <source>
        <dbReference type="PROSITE" id="PS50111"/>
    </source>
</evidence>
<comment type="similarity">
    <text evidence="2">Belongs to the methyl-accepting chemotaxis (MCP) protein family.</text>
</comment>
<dbReference type="Gene3D" id="3.30.450.290">
    <property type="match status" value="1"/>
</dbReference>
<dbReference type="RefSeq" id="WP_027306207.1">
    <property type="nucleotide sequence ID" value="NZ_CP020867.1"/>
</dbReference>
<dbReference type="Gene3D" id="1.10.287.950">
    <property type="entry name" value="Methyl-accepting chemotaxis protein"/>
    <property type="match status" value="1"/>
</dbReference>
<keyword evidence="4" id="KW-0175">Coiled coil</keyword>
<feature type="domain" description="HAMP" evidence="7">
    <location>
        <begin position="203"/>
        <end position="253"/>
    </location>
</feature>
<evidence type="ECO:0000256" key="5">
    <source>
        <dbReference type="SAM" id="Phobius"/>
    </source>
</evidence>
<dbReference type="STRING" id="1121267.CCUN_0720"/>
<dbReference type="Pfam" id="PF00015">
    <property type="entry name" value="MCPsignal"/>
    <property type="match status" value="1"/>
</dbReference>
<feature type="transmembrane region" description="Helical" evidence="5">
    <location>
        <begin position="178"/>
        <end position="201"/>
    </location>
</feature>
<dbReference type="SUPFAM" id="SSF58104">
    <property type="entry name" value="Methyl-accepting chemotaxis protein (MCP) signaling domain"/>
    <property type="match status" value="1"/>
</dbReference>
<dbReference type="PROSITE" id="PS50885">
    <property type="entry name" value="HAMP"/>
    <property type="match status" value="1"/>
</dbReference>
<dbReference type="PANTHER" id="PTHR32089:SF112">
    <property type="entry name" value="LYSOZYME-LIKE PROTEIN-RELATED"/>
    <property type="match status" value="1"/>
</dbReference>